<evidence type="ECO:0000259" key="1">
    <source>
        <dbReference type="Pfam" id="PF09732"/>
    </source>
</evidence>
<dbReference type="AlphaFoldDB" id="A0A699ILA4"/>
<evidence type="ECO:0000313" key="2">
    <source>
        <dbReference type="EMBL" id="GEZ48563.1"/>
    </source>
</evidence>
<feature type="domain" description="Splicing factor Cactin C-terminal" evidence="1">
    <location>
        <begin position="170"/>
        <end position="288"/>
    </location>
</feature>
<sequence length="288" mass="34416">MPQKLINPRGRSNLMMTGLSCIDNISDEKIVQYQAKKTIKKVTKVAKNKSNDLNTFVWKKKIEQEVTHGVPLDTFSVKAEKMKRKERMIEFEKFKKRREERVIEKRKHDDKMELLARERARAEYDQWEQKLEEFHTKQAKFQTRIIESHEENIDMDSLSPLSNECNDLGVRKPKYINRVHIGYNWNSYNQIHYDKENPPAKMVTGYKFDVFYPDLIDGNKPPSSTIEKDGDSVETCIIRFHEGPPYQDIAFKIVNNNWELSRKKGFKYVFEQGILRLYFNFKSFRYRR</sequence>
<gene>
    <name evidence="2" type="ORF">Tci_520536</name>
</gene>
<dbReference type="SMART" id="SM01050">
    <property type="entry name" value="CactinC_cactus"/>
    <property type="match status" value="1"/>
</dbReference>
<dbReference type="PANTHER" id="PTHR21737:SF4">
    <property type="entry name" value="SPLICING FACTOR CACTIN"/>
    <property type="match status" value="1"/>
</dbReference>
<protein>
    <recommendedName>
        <fullName evidence="1">Splicing factor Cactin C-terminal domain-containing protein</fullName>
    </recommendedName>
</protein>
<reference evidence="2" key="1">
    <citation type="journal article" date="2019" name="Sci. Rep.">
        <title>Draft genome of Tanacetum cinerariifolium, the natural source of mosquito coil.</title>
        <authorList>
            <person name="Yamashiro T."/>
            <person name="Shiraishi A."/>
            <person name="Satake H."/>
            <person name="Nakayama K."/>
        </authorList>
    </citation>
    <scope>NUCLEOTIDE SEQUENCE</scope>
</reference>
<accession>A0A699ILA4</accession>
<proteinExistence type="predicted"/>
<dbReference type="GO" id="GO:0045292">
    <property type="term" value="P:mRNA cis splicing, via spliceosome"/>
    <property type="evidence" value="ECO:0007669"/>
    <property type="project" value="TreeGrafter"/>
</dbReference>
<organism evidence="2">
    <name type="scientific">Tanacetum cinerariifolium</name>
    <name type="common">Dalmatian daisy</name>
    <name type="synonym">Chrysanthemum cinerariifolium</name>
    <dbReference type="NCBI Taxonomy" id="118510"/>
    <lineage>
        <taxon>Eukaryota</taxon>
        <taxon>Viridiplantae</taxon>
        <taxon>Streptophyta</taxon>
        <taxon>Embryophyta</taxon>
        <taxon>Tracheophyta</taxon>
        <taxon>Spermatophyta</taxon>
        <taxon>Magnoliopsida</taxon>
        <taxon>eudicotyledons</taxon>
        <taxon>Gunneridae</taxon>
        <taxon>Pentapetalae</taxon>
        <taxon>asterids</taxon>
        <taxon>campanulids</taxon>
        <taxon>Asterales</taxon>
        <taxon>Asteraceae</taxon>
        <taxon>Asteroideae</taxon>
        <taxon>Anthemideae</taxon>
        <taxon>Anthemidinae</taxon>
        <taxon>Tanacetum</taxon>
    </lineage>
</organism>
<dbReference type="Pfam" id="PF09732">
    <property type="entry name" value="CactinC_cactus"/>
    <property type="match status" value="1"/>
</dbReference>
<name>A0A699ILA4_TANCI</name>
<dbReference type="PANTHER" id="PTHR21737">
    <property type="entry name" value="POLYGLUTAMINE BINDING PROTEIN 1/MARVEL MEMBRANE-ASSOCIATING DOMAIN CONTAINING 3"/>
    <property type="match status" value="1"/>
</dbReference>
<dbReference type="InterPro" id="IPR019134">
    <property type="entry name" value="Cactin_C"/>
</dbReference>
<dbReference type="EMBL" id="BKCJ010284668">
    <property type="protein sequence ID" value="GEZ48563.1"/>
    <property type="molecule type" value="Genomic_DNA"/>
</dbReference>
<dbReference type="GO" id="GO:0005681">
    <property type="term" value="C:spliceosomal complex"/>
    <property type="evidence" value="ECO:0007669"/>
    <property type="project" value="TreeGrafter"/>
</dbReference>
<dbReference type="GO" id="GO:0005737">
    <property type="term" value="C:cytoplasm"/>
    <property type="evidence" value="ECO:0007669"/>
    <property type="project" value="TreeGrafter"/>
</dbReference>
<comment type="caution">
    <text evidence="2">The sequence shown here is derived from an EMBL/GenBank/DDBJ whole genome shotgun (WGS) entry which is preliminary data.</text>
</comment>